<keyword evidence="2" id="KW-0472">Membrane</keyword>
<evidence type="ECO:0000313" key="3">
    <source>
        <dbReference type="EMBL" id="BAZ83849.1"/>
    </source>
</evidence>
<dbReference type="Proteomes" id="UP000218702">
    <property type="component" value="Chromosome"/>
</dbReference>
<feature type="transmembrane region" description="Helical" evidence="2">
    <location>
        <begin position="597"/>
        <end position="615"/>
    </location>
</feature>
<feature type="region of interest" description="Disordered" evidence="1">
    <location>
        <begin position="544"/>
        <end position="591"/>
    </location>
</feature>
<feature type="region of interest" description="Disordered" evidence="1">
    <location>
        <begin position="699"/>
        <end position="724"/>
    </location>
</feature>
<keyword evidence="4" id="KW-1185">Reference proteome</keyword>
<accession>A0A1Z4UXK9</accession>
<feature type="transmembrane region" description="Helical" evidence="2">
    <location>
        <begin position="665"/>
        <end position="683"/>
    </location>
</feature>
<feature type="transmembrane region" description="Helical" evidence="2">
    <location>
        <begin position="627"/>
        <end position="645"/>
    </location>
</feature>
<sequence>MSGIPIYQFCRAFDKVHYSKKHDRYVSGGNVFGKIALWNAPVPEPIRQAVIDGYFRLNDNYPPDQDDFALIAREIDDKYSVLAVANGELDDGDRPTIGYKYFWLEKSSPDIDGIGTLTYWWYTHEQPKPKFDMSELFQQSSPKIFYFDKEQFGKPTFKEPELQEISEIVENQEKIPYIVDVVVFREKIGQQQQQYPESMKRHYLALGLSVRANYLNAWAWNVQKIEYPEAFLAVFYATQKDIPSNIRNRDLPPLPETHNPNNQTSVAIQLENTTHPSTETLNLIPPAKEKSIKSCLSSLANAFNQNRLDDRKIQELFGYLRDYADADWTNCIDKTTLKNASSPHEIYPQLIYLVAPNNPSSKKWLLQMVESLEIDTKKTYPRILEFQRVLLEASFEYKDSLVNERLISSIYAGISYLLNQLMSTEKGNNKIEFLLTKSQNVWSHYFLTYAGLIEKRIFSEEKTIIEESMEDFCQEILTLLQRPQNISLAERKQYKKLASTFIKINYFSLAGAFHYISDKYIPPIIQDKIHYEILIKIYNIKSHKTDSPPKNNNEPQANKSKDDESKETDPQNDESRSNKPKDNPIPDNPNNPIQNEYNRQAFILFVLFLAGSILLKLWKRFFLPPKILLLFFSIIYAILSVIVIHLTIDNFFNRRNHHFKHTNRIIGISLAIFYILVFVSIIWKIDKIPTSNNQLQLARQDTTKEEKQNNIPGENSHASPSNNINCPDDALTTFKAFKDCSKNESDKSQLEGELTNKYVLYVLSSPDNKIAGNLIKYYLNSGNEQEFEKRKDKIFNCQNSYSNPDQGDDNKKGDCIKDIIEKS</sequence>
<keyword evidence="2" id="KW-1133">Transmembrane helix</keyword>
<dbReference type="EMBL" id="AP018316">
    <property type="protein sequence ID" value="BAZ83849.1"/>
    <property type="molecule type" value="Genomic_DNA"/>
</dbReference>
<proteinExistence type="predicted"/>
<evidence type="ECO:0000256" key="1">
    <source>
        <dbReference type="SAM" id="MobiDB-lite"/>
    </source>
</evidence>
<evidence type="ECO:0000256" key="2">
    <source>
        <dbReference type="SAM" id="Phobius"/>
    </source>
</evidence>
<evidence type="ECO:0000313" key="4">
    <source>
        <dbReference type="Proteomes" id="UP000218702"/>
    </source>
</evidence>
<dbReference type="AlphaFoldDB" id="A0A1Z4UXK9"/>
<feature type="compositionally biased region" description="Basic and acidic residues" evidence="1">
    <location>
        <begin position="559"/>
        <end position="584"/>
    </location>
</feature>
<feature type="compositionally biased region" description="Polar residues" evidence="1">
    <location>
        <begin position="709"/>
        <end position="724"/>
    </location>
</feature>
<gene>
    <name evidence="3" type="ORF">NIES806_00290</name>
</gene>
<dbReference type="OrthoDB" id="517811at2"/>
<dbReference type="KEGG" id="dcm:NIES806_00290"/>
<reference evidence="3 4" key="1">
    <citation type="submission" date="2017-06" db="EMBL/GenBank/DDBJ databases">
        <title>Genome sequencing of cyanobaciteial culture collection at National Institute for Environmental Studies (NIES).</title>
        <authorList>
            <person name="Hirose Y."/>
            <person name="Shimura Y."/>
            <person name="Fujisawa T."/>
            <person name="Nakamura Y."/>
            <person name="Kawachi M."/>
        </authorList>
    </citation>
    <scope>NUCLEOTIDE SEQUENCE [LARGE SCALE GENOMIC DNA]</scope>
    <source>
        <strain evidence="3 4">NIES-806</strain>
    </source>
</reference>
<feature type="compositionally biased region" description="Polar residues" evidence="1">
    <location>
        <begin position="548"/>
        <end position="558"/>
    </location>
</feature>
<dbReference type="RefSeq" id="WP_096662528.1">
    <property type="nucleotide sequence ID" value="NZ_AP018316.1"/>
</dbReference>
<keyword evidence="2" id="KW-0812">Transmembrane</keyword>
<protein>
    <submittedName>
        <fullName evidence="3">Uncharacterized protein</fullName>
    </submittedName>
</protein>
<name>A0A1Z4UXK9_9CYAN</name>
<organism evidence="3 4">
    <name type="scientific">Dolichospermum compactum NIES-806</name>
    <dbReference type="NCBI Taxonomy" id="1973481"/>
    <lineage>
        <taxon>Bacteria</taxon>
        <taxon>Bacillati</taxon>
        <taxon>Cyanobacteriota</taxon>
        <taxon>Cyanophyceae</taxon>
        <taxon>Nostocales</taxon>
        <taxon>Aphanizomenonaceae</taxon>
        <taxon>Dolichospermum</taxon>
        <taxon>Dolichospermum compactum</taxon>
    </lineage>
</organism>